<dbReference type="GO" id="GO:0003677">
    <property type="term" value="F:DNA binding"/>
    <property type="evidence" value="ECO:0007669"/>
    <property type="project" value="UniProtKB-UniRule"/>
</dbReference>
<feature type="domain" description="HTH tetR-type" evidence="3">
    <location>
        <begin position="10"/>
        <end position="70"/>
    </location>
</feature>
<dbReference type="PANTHER" id="PTHR30328">
    <property type="entry name" value="TRANSCRIPTIONAL REPRESSOR"/>
    <property type="match status" value="1"/>
</dbReference>
<name>A0A1C4VAC6_9ACTN</name>
<dbReference type="Gene3D" id="1.10.357.10">
    <property type="entry name" value="Tetracycline Repressor, domain 2"/>
    <property type="match status" value="1"/>
</dbReference>
<evidence type="ECO:0000313" key="4">
    <source>
        <dbReference type="EMBL" id="SCE80927.1"/>
    </source>
</evidence>
<dbReference type="InterPro" id="IPR050109">
    <property type="entry name" value="HTH-type_TetR-like_transc_reg"/>
</dbReference>
<protein>
    <submittedName>
        <fullName evidence="4">Transcriptional regulator, TetR family</fullName>
    </submittedName>
</protein>
<dbReference type="EMBL" id="FMCX01000001">
    <property type="protein sequence ID" value="SCE80927.1"/>
    <property type="molecule type" value="Genomic_DNA"/>
</dbReference>
<dbReference type="SUPFAM" id="SSF48498">
    <property type="entry name" value="Tetracyclin repressor-like, C-terminal domain"/>
    <property type="match status" value="1"/>
</dbReference>
<dbReference type="PANTHER" id="PTHR30328:SF54">
    <property type="entry name" value="HTH-TYPE TRANSCRIPTIONAL REPRESSOR SCO4008"/>
    <property type="match status" value="1"/>
</dbReference>
<evidence type="ECO:0000256" key="2">
    <source>
        <dbReference type="PROSITE-ProRule" id="PRU00335"/>
    </source>
</evidence>
<keyword evidence="5" id="KW-1185">Reference proteome</keyword>
<feature type="DNA-binding region" description="H-T-H motif" evidence="2">
    <location>
        <begin position="33"/>
        <end position="52"/>
    </location>
</feature>
<dbReference type="Proteomes" id="UP000199504">
    <property type="component" value="Unassembled WGS sequence"/>
</dbReference>
<dbReference type="InterPro" id="IPR041467">
    <property type="entry name" value="Sco4008_C"/>
</dbReference>
<evidence type="ECO:0000259" key="3">
    <source>
        <dbReference type="PROSITE" id="PS50977"/>
    </source>
</evidence>
<dbReference type="PRINTS" id="PR00455">
    <property type="entry name" value="HTHTETR"/>
</dbReference>
<dbReference type="Pfam" id="PF17926">
    <property type="entry name" value="TetR_C_21"/>
    <property type="match status" value="1"/>
</dbReference>
<dbReference type="OrthoDB" id="4726108at2"/>
<dbReference type="SUPFAM" id="SSF46689">
    <property type="entry name" value="Homeodomain-like"/>
    <property type="match status" value="1"/>
</dbReference>
<dbReference type="InterPro" id="IPR036271">
    <property type="entry name" value="Tet_transcr_reg_TetR-rel_C_sf"/>
</dbReference>
<dbReference type="GO" id="GO:0006355">
    <property type="term" value="P:regulation of DNA-templated transcription"/>
    <property type="evidence" value="ECO:0007669"/>
    <property type="project" value="UniProtKB-ARBA"/>
</dbReference>
<accession>A0A1C4VAC6</accession>
<sequence length="195" mass="21195">MGERWPRDAEQTRRRLLDAARDEFAAVGIAGARVDRIAAAAGSNKAQIYHYFGSKDGLFDAVFEEIARTTVDEIPIDATDLPGYAGRLFDSYRQRPWVQRLATWYRLERGADSALEIIRSGNSAKIAAIAAAQADGTVPDTFTPEELLGLVLHLSGFWSATTPEYAALVDGIDPGRRREVVVLAVAALVGPPPGR</sequence>
<dbReference type="STRING" id="262898.GA0070564_1011072"/>
<keyword evidence="1 2" id="KW-0238">DNA-binding</keyword>
<evidence type="ECO:0000256" key="1">
    <source>
        <dbReference type="ARBA" id="ARBA00023125"/>
    </source>
</evidence>
<dbReference type="RefSeq" id="WP_091603272.1">
    <property type="nucleotide sequence ID" value="NZ_FMCX01000001.1"/>
</dbReference>
<evidence type="ECO:0000313" key="5">
    <source>
        <dbReference type="Proteomes" id="UP000199504"/>
    </source>
</evidence>
<reference evidence="5" key="1">
    <citation type="submission" date="2016-06" db="EMBL/GenBank/DDBJ databases">
        <authorList>
            <person name="Varghese N."/>
            <person name="Submissions Spin"/>
        </authorList>
    </citation>
    <scope>NUCLEOTIDE SEQUENCE [LARGE SCALE GENOMIC DNA]</scope>
    <source>
        <strain evidence="5">DSM 44830</strain>
    </source>
</reference>
<dbReference type="AlphaFoldDB" id="A0A1C4VAC6"/>
<dbReference type="PROSITE" id="PS50977">
    <property type="entry name" value="HTH_TETR_2"/>
    <property type="match status" value="1"/>
</dbReference>
<organism evidence="4 5">
    <name type="scientific">Micromonospora mirobrigensis</name>
    <dbReference type="NCBI Taxonomy" id="262898"/>
    <lineage>
        <taxon>Bacteria</taxon>
        <taxon>Bacillati</taxon>
        <taxon>Actinomycetota</taxon>
        <taxon>Actinomycetes</taxon>
        <taxon>Micromonosporales</taxon>
        <taxon>Micromonosporaceae</taxon>
        <taxon>Micromonospora</taxon>
    </lineage>
</organism>
<proteinExistence type="predicted"/>
<dbReference type="InterPro" id="IPR009057">
    <property type="entry name" value="Homeodomain-like_sf"/>
</dbReference>
<dbReference type="InterPro" id="IPR001647">
    <property type="entry name" value="HTH_TetR"/>
</dbReference>
<gene>
    <name evidence="4" type="ORF">GA0070564_1011072</name>
</gene>
<dbReference type="Pfam" id="PF00440">
    <property type="entry name" value="TetR_N"/>
    <property type="match status" value="1"/>
</dbReference>